<dbReference type="AlphaFoldDB" id="A0AAD7U5I5"/>
<evidence type="ECO:0000313" key="2">
    <source>
        <dbReference type="Proteomes" id="UP001230188"/>
    </source>
</evidence>
<accession>A0AAD7U5I5</accession>
<gene>
    <name evidence="1" type="ORF">CTAYLR_007397</name>
</gene>
<comment type="caution">
    <text evidence="1">The sequence shown here is derived from an EMBL/GenBank/DDBJ whole genome shotgun (WGS) entry which is preliminary data.</text>
</comment>
<sequence>MVLVGLLAAPPLPAESAEVLKAFADAASQAVGETAAGGFESLTQKRQYDAVQAELDREEKLPPSRNQVKAEFDEVKAEGKVARKATLR</sequence>
<keyword evidence="2" id="KW-1185">Reference proteome</keyword>
<evidence type="ECO:0000313" key="1">
    <source>
        <dbReference type="EMBL" id="KAJ8598119.1"/>
    </source>
</evidence>
<protein>
    <submittedName>
        <fullName evidence="1">Uncharacterized protein</fullName>
    </submittedName>
</protein>
<name>A0AAD7U5I5_9STRA</name>
<proteinExistence type="predicted"/>
<dbReference type="EMBL" id="JAQMWT010000686">
    <property type="protein sequence ID" value="KAJ8598119.1"/>
    <property type="molecule type" value="Genomic_DNA"/>
</dbReference>
<organism evidence="1 2">
    <name type="scientific">Chrysophaeum taylorii</name>
    <dbReference type="NCBI Taxonomy" id="2483200"/>
    <lineage>
        <taxon>Eukaryota</taxon>
        <taxon>Sar</taxon>
        <taxon>Stramenopiles</taxon>
        <taxon>Ochrophyta</taxon>
        <taxon>Pelagophyceae</taxon>
        <taxon>Pelagomonadales</taxon>
        <taxon>Pelagomonadaceae</taxon>
        <taxon>Chrysophaeum</taxon>
    </lineage>
</organism>
<dbReference type="Proteomes" id="UP001230188">
    <property type="component" value="Unassembled WGS sequence"/>
</dbReference>
<reference evidence="1" key="1">
    <citation type="submission" date="2023-01" db="EMBL/GenBank/DDBJ databases">
        <title>Metagenome sequencing of chrysophaentin producing Chrysophaeum taylorii.</title>
        <authorList>
            <person name="Davison J."/>
            <person name="Bewley C."/>
        </authorList>
    </citation>
    <scope>NUCLEOTIDE SEQUENCE</scope>
    <source>
        <strain evidence="1">NIES-1699</strain>
    </source>
</reference>